<proteinExistence type="predicted"/>
<feature type="binding site" evidence="1">
    <location>
        <position position="261"/>
    </location>
    <ligand>
        <name>Mg(2+)</name>
        <dbReference type="ChEBI" id="CHEBI:18420"/>
        <label>1</label>
    </ligand>
</feature>
<dbReference type="Proteomes" id="UP000076023">
    <property type="component" value="Unassembled WGS sequence"/>
</dbReference>
<dbReference type="Gene3D" id="1.10.4080.10">
    <property type="entry name" value="ADP-ribosylation/Crystallin J1"/>
    <property type="match status" value="1"/>
</dbReference>
<dbReference type="EMBL" id="BDCO01000002">
    <property type="protein sequence ID" value="GAT32291.1"/>
    <property type="molecule type" value="Genomic_DNA"/>
</dbReference>
<reference evidence="3" key="1">
    <citation type="journal article" date="2017" name="Genome Announc.">
        <title>Draft Genome Sequence of Terrimicrobium sacchariphilum NM-5T, a Facultative Anaerobic Soil Bacterium of the Class Spartobacteria.</title>
        <authorList>
            <person name="Qiu Y.L."/>
            <person name="Tourlousse D.M."/>
            <person name="Matsuura N."/>
            <person name="Ohashi A."/>
            <person name="Sekiguchi Y."/>
        </authorList>
    </citation>
    <scope>NUCLEOTIDE SEQUENCE [LARGE SCALE GENOMIC DNA]</scope>
    <source>
        <strain evidence="3">NM-5</strain>
    </source>
</reference>
<dbReference type="RefSeq" id="WP_075078132.1">
    <property type="nucleotide sequence ID" value="NZ_BDCO01000002.1"/>
</dbReference>
<feature type="binding site" evidence="1">
    <location>
        <position position="55"/>
    </location>
    <ligand>
        <name>Mg(2+)</name>
        <dbReference type="ChEBI" id="CHEBI:18420"/>
        <label>1</label>
    </ligand>
</feature>
<keyword evidence="1" id="KW-0479">Metal-binding</keyword>
<dbReference type="Pfam" id="PF03747">
    <property type="entry name" value="ADP_ribosyl_GH"/>
    <property type="match status" value="1"/>
</dbReference>
<dbReference type="GO" id="GO:0046872">
    <property type="term" value="F:metal ion binding"/>
    <property type="evidence" value="ECO:0007669"/>
    <property type="project" value="UniProtKB-KW"/>
</dbReference>
<dbReference type="GO" id="GO:0016787">
    <property type="term" value="F:hydrolase activity"/>
    <property type="evidence" value="ECO:0007669"/>
    <property type="project" value="UniProtKB-KW"/>
</dbReference>
<keyword evidence="2" id="KW-0378">Hydrolase</keyword>
<organism evidence="2 3">
    <name type="scientific">Terrimicrobium sacchariphilum</name>
    <dbReference type="NCBI Taxonomy" id="690879"/>
    <lineage>
        <taxon>Bacteria</taxon>
        <taxon>Pseudomonadati</taxon>
        <taxon>Verrucomicrobiota</taxon>
        <taxon>Terrimicrobiia</taxon>
        <taxon>Terrimicrobiales</taxon>
        <taxon>Terrimicrobiaceae</taxon>
        <taxon>Terrimicrobium</taxon>
    </lineage>
</organism>
<comment type="caution">
    <text evidence="2">The sequence shown here is derived from an EMBL/GenBank/DDBJ whole genome shotgun (WGS) entry which is preliminary data.</text>
</comment>
<sequence>MPQTLPSKCDLISRIQGCWLGKSIGGTLGLPAEGRMERLNFSFYDPVPTIAPPNDDLELQLVWLHMVEQGGDTLTRADFARAWLESIHYMWDEYGVCRWNLRRGVPAESTGTFENHFHAGMGSPIRSEIWACLFPGDPESTAYHAALDASLDHGREGIAGEVLVAVMQSLVAGGAGLDEAITASLGYLPAGTETLSAVQFVRRAFVENVPAWECWKELLVRHGNENFTHAPLNVALTIWALLYGEEDFEASVLLAANGGYDTDCTAASVGATLGLLNGVESIPARWSEPIGDGVFVGPGILGIDVPPTLDELSRRTERLIGKLKPRRWNRSEWDRSLPAVHLRDLPGTIELHPAGSAQSIPWANGELPVEIKKAGGGTWTWECLTDESRHIICLAREGARLFIDGELAIECPPHLPYVPATHRSSDLSRVAVTVGSGVHAIRLELNSSSAEQEASVILAYPNLHIAPWTAQELPHPALLPAQ</sequence>
<evidence type="ECO:0000256" key="1">
    <source>
        <dbReference type="PIRSR" id="PIRSR605502-1"/>
    </source>
</evidence>
<evidence type="ECO:0000313" key="2">
    <source>
        <dbReference type="EMBL" id="GAT32291.1"/>
    </source>
</evidence>
<comment type="cofactor">
    <cofactor evidence="1">
        <name>Mg(2+)</name>
        <dbReference type="ChEBI" id="CHEBI:18420"/>
    </cofactor>
    <text evidence="1">Binds 2 magnesium ions per subunit.</text>
</comment>
<feature type="binding site" evidence="1">
    <location>
        <position position="56"/>
    </location>
    <ligand>
        <name>Mg(2+)</name>
        <dbReference type="ChEBI" id="CHEBI:18420"/>
        <label>1</label>
    </ligand>
</feature>
<dbReference type="InterPro" id="IPR036705">
    <property type="entry name" value="Ribosyl_crysJ1_sf"/>
</dbReference>
<accession>A0A146G3S7</accession>
<evidence type="ECO:0000313" key="3">
    <source>
        <dbReference type="Proteomes" id="UP000076023"/>
    </source>
</evidence>
<gene>
    <name evidence="2" type="ORF">TSACC_2689</name>
</gene>
<dbReference type="OrthoDB" id="9798107at2"/>
<dbReference type="AlphaFoldDB" id="A0A146G3S7"/>
<dbReference type="InParanoid" id="A0A146G3S7"/>
<dbReference type="STRING" id="690879.TSACC_2689"/>
<protein>
    <submittedName>
        <fullName evidence="2">ADP-ribosylglycohydrolase</fullName>
    </submittedName>
</protein>
<keyword evidence="3" id="KW-1185">Reference proteome</keyword>
<name>A0A146G3S7_TERSA</name>
<keyword evidence="1" id="KW-0460">Magnesium</keyword>
<dbReference type="InterPro" id="IPR005502">
    <property type="entry name" value="Ribosyl_crysJ1"/>
</dbReference>
<dbReference type="SUPFAM" id="SSF101478">
    <property type="entry name" value="ADP-ribosylglycohydrolase"/>
    <property type="match status" value="1"/>
</dbReference>
<feature type="binding site" evidence="1">
    <location>
        <position position="263"/>
    </location>
    <ligand>
        <name>Mg(2+)</name>
        <dbReference type="ChEBI" id="CHEBI:18420"/>
        <label>1</label>
    </ligand>
</feature>